<keyword evidence="1" id="KW-1133">Transmembrane helix</keyword>
<sequence>MKILKIVSITLIVYAGIVALFESFLGFSQPFDENNHIVITTFNNNQIGKERVVSLLESGNKIYVAANHWPRAWYRQALLNPSVEVTYKGEKKLYLAVPVQGKEHEKVNSDNAHTLTFRILTGFPPRYFLRLEPKV</sequence>
<evidence type="ECO:0000313" key="2">
    <source>
        <dbReference type="EMBL" id="SVE10787.1"/>
    </source>
</evidence>
<dbReference type="InterPro" id="IPR012349">
    <property type="entry name" value="Split_barrel_FMN-bd"/>
</dbReference>
<gene>
    <name evidence="2" type="ORF">METZ01_LOCUS463641</name>
</gene>
<keyword evidence="1" id="KW-0812">Transmembrane</keyword>
<dbReference type="EMBL" id="UINC01194618">
    <property type="protein sequence ID" value="SVE10787.1"/>
    <property type="molecule type" value="Genomic_DNA"/>
</dbReference>
<feature type="transmembrane region" description="Helical" evidence="1">
    <location>
        <begin position="6"/>
        <end position="27"/>
    </location>
</feature>
<keyword evidence="1" id="KW-0472">Membrane</keyword>
<protein>
    <recommendedName>
        <fullName evidence="3">DUF385 domain-containing protein</fullName>
    </recommendedName>
</protein>
<dbReference type="AlphaFoldDB" id="A0A383ASJ9"/>
<accession>A0A383ASJ9</accession>
<organism evidence="2">
    <name type="scientific">marine metagenome</name>
    <dbReference type="NCBI Taxonomy" id="408172"/>
    <lineage>
        <taxon>unclassified sequences</taxon>
        <taxon>metagenomes</taxon>
        <taxon>ecological metagenomes</taxon>
    </lineage>
</organism>
<dbReference type="Gene3D" id="2.30.110.10">
    <property type="entry name" value="Electron Transport, Fmn-binding Protein, Chain A"/>
    <property type="match status" value="1"/>
</dbReference>
<reference evidence="2" key="1">
    <citation type="submission" date="2018-05" db="EMBL/GenBank/DDBJ databases">
        <authorList>
            <person name="Lanie J.A."/>
            <person name="Ng W.-L."/>
            <person name="Kazmierczak K.M."/>
            <person name="Andrzejewski T.M."/>
            <person name="Davidsen T.M."/>
            <person name="Wayne K.J."/>
            <person name="Tettelin H."/>
            <person name="Glass J.I."/>
            <person name="Rusch D."/>
            <person name="Podicherti R."/>
            <person name="Tsui H.-C.T."/>
            <person name="Winkler M.E."/>
        </authorList>
    </citation>
    <scope>NUCLEOTIDE SEQUENCE</scope>
</reference>
<evidence type="ECO:0008006" key="3">
    <source>
        <dbReference type="Google" id="ProtNLM"/>
    </source>
</evidence>
<proteinExistence type="predicted"/>
<name>A0A383ASJ9_9ZZZZ</name>
<evidence type="ECO:0000256" key="1">
    <source>
        <dbReference type="SAM" id="Phobius"/>
    </source>
</evidence>